<evidence type="ECO:0000313" key="1">
    <source>
        <dbReference type="EMBL" id="GGW74942.1"/>
    </source>
</evidence>
<sequence length="189" mass="21038">MLLLDKIIDALSDLVVTLPKAQQYNRQELVDFTVSVQAEIERAIELAILYIDGTKRIGSEQELILHLQGASSGLMNVYNEFKVCVGLSGLADRFEQIFSSTHDAAIVGEVKEVNALFRDLANGESLVIDGLRGINKKMYAYGCELSVLSDEAFAAKRTEVVERLELEVQSMRAQLNVFRTSLQDILPLM</sequence>
<dbReference type="Proteomes" id="UP000631300">
    <property type="component" value="Unassembled WGS sequence"/>
</dbReference>
<comment type="caution">
    <text evidence="1">The sequence shown here is derived from an EMBL/GenBank/DDBJ whole genome shotgun (WGS) entry which is preliminary data.</text>
</comment>
<dbReference type="EMBL" id="BMXP01000001">
    <property type="protein sequence ID" value="GGW74942.1"/>
    <property type="molecule type" value="Genomic_DNA"/>
</dbReference>
<reference evidence="1" key="1">
    <citation type="journal article" date="2014" name="Int. J. Syst. Evol. Microbiol.">
        <title>Complete genome sequence of Corynebacterium casei LMG S-19264T (=DSM 44701T), isolated from a smear-ripened cheese.</title>
        <authorList>
            <consortium name="US DOE Joint Genome Institute (JGI-PGF)"/>
            <person name="Walter F."/>
            <person name="Albersmeier A."/>
            <person name="Kalinowski J."/>
            <person name="Ruckert C."/>
        </authorList>
    </citation>
    <scope>NUCLEOTIDE SEQUENCE</scope>
    <source>
        <strain evidence="1">KCTC 22164</strain>
    </source>
</reference>
<organism evidence="1 2">
    <name type="scientific">Alteromonas halophila</name>
    <dbReference type="NCBI Taxonomy" id="516698"/>
    <lineage>
        <taxon>Bacteria</taxon>
        <taxon>Pseudomonadati</taxon>
        <taxon>Pseudomonadota</taxon>
        <taxon>Gammaproteobacteria</taxon>
        <taxon>Alteromonadales</taxon>
        <taxon>Alteromonadaceae</taxon>
        <taxon>Alteromonas/Salinimonas group</taxon>
        <taxon>Alteromonas</taxon>
    </lineage>
</organism>
<proteinExistence type="predicted"/>
<dbReference type="AlphaFoldDB" id="A0A918JGI6"/>
<evidence type="ECO:0000313" key="2">
    <source>
        <dbReference type="Proteomes" id="UP000631300"/>
    </source>
</evidence>
<reference evidence="1" key="2">
    <citation type="submission" date="2020-09" db="EMBL/GenBank/DDBJ databases">
        <authorList>
            <person name="Sun Q."/>
            <person name="Kim S."/>
        </authorList>
    </citation>
    <scope>NUCLEOTIDE SEQUENCE</scope>
    <source>
        <strain evidence="1">KCTC 22164</strain>
    </source>
</reference>
<keyword evidence="2" id="KW-1185">Reference proteome</keyword>
<protein>
    <submittedName>
        <fullName evidence="1">Uncharacterized protein</fullName>
    </submittedName>
</protein>
<gene>
    <name evidence="1" type="ORF">GCM10007391_03890</name>
</gene>
<name>A0A918JGI6_9ALTE</name>
<accession>A0A918JGI6</accession>
<dbReference type="RefSeq" id="WP_189403399.1">
    <property type="nucleotide sequence ID" value="NZ_BMXP01000001.1"/>
</dbReference>